<sequence>MAPLEDRLEMSLEDVIRTDWKPKPAGGRGRGAATRAAPGGRGRGAVNGAAPGRGRDAKGRGRGAAAAGRGAKGRGRGNAPKTLRNGVLGVRRTIGPKTRQGGNAQGGAGRGRGKQQGRVVQQPRQQRKRAGGPQASGRAKAKAKGKGNMQLWRGVNAMQGKGGGRGKAGGKMAGKGAGKAGNRARAKGKAAGKGSKGKGWGRMALPPVNRKGGIQKQGRGAKGGMMALGGKGRAKGKGWGKKGGSYGPGKGGMNGKGMNGNGSGKGMWEHDKFDGPDFGDSWDAQDAWSRARGASKGKGKSYDQGKGKGSMRGFSDGFFDGGASRPETPRGGNGGGMAEDMLSAEDRRMMKKITIVAQLDKVPKPPQAMQGLAMNKTGKRSSGDTGTLSSRFGANFDR</sequence>
<accession>A0A7S4RHX8</accession>
<evidence type="ECO:0000256" key="1">
    <source>
        <dbReference type="SAM" id="MobiDB-lite"/>
    </source>
</evidence>
<name>A0A7S4RHX8_9DINO</name>
<reference evidence="2" key="1">
    <citation type="submission" date="2021-01" db="EMBL/GenBank/DDBJ databases">
        <authorList>
            <person name="Corre E."/>
            <person name="Pelletier E."/>
            <person name="Niang G."/>
            <person name="Scheremetjew M."/>
            <person name="Finn R."/>
            <person name="Kale V."/>
            <person name="Holt S."/>
            <person name="Cochrane G."/>
            <person name="Meng A."/>
            <person name="Brown T."/>
            <person name="Cohen L."/>
        </authorList>
    </citation>
    <scope>NUCLEOTIDE SEQUENCE</scope>
    <source>
        <strain evidence="2">CCMP3105</strain>
    </source>
</reference>
<feature type="region of interest" description="Disordered" evidence="1">
    <location>
        <begin position="290"/>
        <end position="339"/>
    </location>
</feature>
<proteinExistence type="predicted"/>
<gene>
    <name evidence="2" type="ORF">AMON00008_LOCUS35691</name>
</gene>
<feature type="compositionally biased region" description="Gly residues" evidence="1">
    <location>
        <begin position="160"/>
        <end position="179"/>
    </location>
</feature>
<dbReference type="EMBL" id="HBNR01050986">
    <property type="protein sequence ID" value="CAE4614984.1"/>
    <property type="molecule type" value="Transcribed_RNA"/>
</dbReference>
<feature type="region of interest" description="Disordered" evidence="1">
    <location>
        <begin position="15"/>
        <end position="255"/>
    </location>
</feature>
<feature type="region of interest" description="Disordered" evidence="1">
    <location>
        <begin position="357"/>
        <end position="398"/>
    </location>
</feature>
<evidence type="ECO:0000313" key="2">
    <source>
        <dbReference type="EMBL" id="CAE4614984.1"/>
    </source>
</evidence>
<dbReference type="AlphaFoldDB" id="A0A7S4RHX8"/>
<protein>
    <submittedName>
        <fullName evidence="2">Uncharacterized protein</fullName>
    </submittedName>
</protein>
<feature type="compositionally biased region" description="Low complexity" evidence="1">
    <location>
        <begin position="311"/>
        <end position="325"/>
    </location>
</feature>
<feature type="compositionally biased region" description="Gly residues" evidence="1">
    <location>
        <begin position="241"/>
        <end position="255"/>
    </location>
</feature>
<organism evidence="2">
    <name type="scientific">Alexandrium monilatum</name>
    <dbReference type="NCBI Taxonomy" id="311494"/>
    <lineage>
        <taxon>Eukaryota</taxon>
        <taxon>Sar</taxon>
        <taxon>Alveolata</taxon>
        <taxon>Dinophyceae</taxon>
        <taxon>Gonyaulacales</taxon>
        <taxon>Pyrocystaceae</taxon>
        <taxon>Alexandrium</taxon>
    </lineage>
</organism>
<feature type="compositionally biased region" description="Polar residues" evidence="1">
    <location>
        <begin position="383"/>
        <end position="392"/>
    </location>
</feature>
<feature type="compositionally biased region" description="Gly residues" evidence="1">
    <location>
        <begin position="220"/>
        <end position="231"/>
    </location>
</feature>